<comment type="caution">
    <text evidence="2">The sequence shown here is derived from an EMBL/GenBank/DDBJ whole genome shotgun (WGS) entry which is preliminary data.</text>
</comment>
<evidence type="ECO:0000256" key="1">
    <source>
        <dbReference type="SAM" id="MobiDB-lite"/>
    </source>
</evidence>
<dbReference type="EMBL" id="CAUYUJ010019104">
    <property type="protein sequence ID" value="CAK0888620.1"/>
    <property type="molecule type" value="Genomic_DNA"/>
</dbReference>
<gene>
    <name evidence="2" type="ORF">PCOR1329_LOCUS69375</name>
</gene>
<evidence type="ECO:0000313" key="2">
    <source>
        <dbReference type="EMBL" id="CAK0888620.1"/>
    </source>
</evidence>
<feature type="region of interest" description="Disordered" evidence="1">
    <location>
        <begin position="1"/>
        <end position="22"/>
    </location>
</feature>
<reference evidence="2" key="1">
    <citation type="submission" date="2023-10" db="EMBL/GenBank/DDBJ databases">
        <authorList>
            <person name="Chen Y."/>
            <person name="Shah S."/>
            <person name="Dougan E. K."/>
            <person name="Thang M."/>
            <person name="Chan C."/>
        </authorList>
    </citation>
    <scope>NUCLEOTIDE SEQUENCE [LARGE SCALE GENOMIC DNA]</scope>
</reference>
<proteinExistence type="predicted"/>
<dbReference type="Proteomes" id="UP001189429">
    <property type="component" value="Unassembled WGS sequence"/>
</dbReference>
<protein>
    <submittedName>
        <fullName evidence="2">Uncharacterized protein</fullName>
    </submittedName>
</protein>
<feature type="compositionally biased region" description="Basic and acidic residues" evidence="1">
    <location>
        <begin position="1"/>
        <end position="10"/>
    </location>
</feature>
<evidence type="ECO:0000313" key="3">
    <source>
        <dbReference type="Proteomes" id="UP001189429"/>
    </source>
</evidence>
<name>A0ABN9WPL2_9DINO</name>
<accession>A0ABN9WPL2</accession>
<organism evidence="2 3">
    <name type="scientific">Prorocentrum cordatum</name>
    <dbReference type="NCBI Taxonomy" id="2364126"/>
    <lineage>
        <taxon>Eukaryota</taxon>
        <taxon>Sar</taxon>
        <taxon>Alveolata</taxon>
        <taxon>Dinophyceae</taxon>
        <taxon>Prorocentrales</taxon>
        <taxon>Prorocentraceae</taxon>
        <taxon>Prorocentrum</taxon>
    </lineage>
</organism>
<keyword evidence="3" id="KW-1185">Reference proteome</keyword>
<sequence length="106" mass="11486">MWHHGHDVSKKQRATNITQSSAPDLGPVLVLLAELADLARIWLSCGHDGADDVHDGESDLQGTAYGCTCSCGFYGFATSAYDGLEERLEQRQAQQDTPGEFDTEAT</sequence>